<dbReference type="RefSeq" id="WP_274272205.1">
    <property type="nucleotide sequence ID" value="NZ_CP117834.1"/>
</dbReference>
<sequence>MSALVVVTVIMSIPGILLMINNWPPFTQPLMSLTTNDVLIYCIYFYVGLSLTMLFIFSTHKKSIKKIH</sequence>
<keyword evidence="3" id="KW-1185">Reference proteome</keyword>
<accession>A0ABY7W513</accession>
<keyword evidence="1" id="KW-1133">Transmembrane helix</keyword>
<evidence type="ECO:0000313" key="3">
    <source>
        <dbReference type="Proteomes" id="UP001215143"/>
    </source>
</evidence>
<reference evidence="2 3" key="1">
    <citation type="submission" date="2023-02" db="EMBL/GenBank/DDBJ databases">
        <authorList>
            <person name="Liu G."/>
        </authorList>
    </citation>
    <scope>NUCLEOTIDE SEQUENCE [LARGE SCALE GENOMIC DNA]</scope>
    <source>
        <strain evidence="2 3">DSM 23008</strain>
    </source>
</reference>
<dbReference type="Proteomes" id="UP001215143">
    <property type="component" value="Chromosome"/>
</dbReference>
<keyword evidence="1" id="KW-0472">Membrane</keyword>
<keyword evidence="1" id="KW-0812">Transmembrane</keyword>
<name>A0ABY7W513_9BACI</name>
<feature type="transmembrane region" description="Helical" evidence="1">
    <location>
        <begin position="38"/>
        <end position="57"/>
    </location>
</feature>
<protein>
    <submittedName>
        <fullName evidence="2">Uncharacterized protein</fullName>
    </submittedName>
</protein>
<gene>
    <name evidence="2" type="ORF">PQ477_13755</name>
</gene>
<evidence type="ECO:0000256" key="1">
    <source>
        <dbReference type="SAM" id="Phobius"/>
    </source>
</evidence>
<dbReference type="EMBL" id="CP117834">
    <property type="protein sequence ID" value="WDF02576.1"/>
    <property type="molecule type" value="Genomic_DNA"/>
</dbReference>
<evidence type="ECO:0000313" key="2">
    <source>
        <dbReference type="EMBL" id="WDF02576.1"/>
    </source>
</evidence>
<proteinExistence type="predicted"/>
<organism evidence="2 3">
    <name type="scientific">Shouchella hunanensis</name>
    <dbReference type="NCBI Taxonomy" id="766894"/>
    <lineage>
        <taxon>Bacteria</taxon>
        <taxon>Bacillati</taxon>
        <taxon>Bacillota</taxon>
        <taxon>Bacilli</taxon>
        <taxon>Bacillales</taxon>
        <taxon>Bacillaceae</taxon>
        <taxon>Shouchella</taxon>
    </lineage>
</organism>